<name>A0A9Q3C6D8_9BASI</name>
<organism evidence="1 2">
    <name type="scientific">Austropuccinia psidii MF-1</name>
    <dbReference type="NCBI Taxonomy" id="1389203"/>
    <lineage>
        <taxon>Eukaryota</taxon>
        <taxon>Fungi</taxon>
        <taxon>Dikarya</taxon>
        <taxon>Basidiomycota</taxon>
        <taxon>Pucciniomycotina</taxon>
        <taxon>Pucciniomycetes</taxon>
        <taxon>Pucciniales</taxon>
        <taxon>Sphaerophragmiaceae</taxon>
        <taxon>Austropuccinia</taxon>
    </lineage>
</organism>
<dbReference type="Proteomes" id="UP000765509">
    <property type="component" value="Unassembled WGS sequence"/>
</dbReference>
<protein>
    <submittedName>
        <fullName evidence="1">Uncharacterized protein</fullName>
    </submittedName>
</protein>
<comment type="caution">
    <text evidence="1">The sequence shown here is derived from an EMBL/GenBank/DDBJ whole genome shotgun (WGS) entry which is preliminary data.</text>
</comment>
<proteinExistence type="predicted"/>
<evidence type="ECO:0000313" key="1">
    <source>
        <dbReference type="EMBL" id="MBW0476985.1"/>
    </source>
</evidence>
<accession>A0A9Q3C6D8</accession>
<keyword evidence="2" id="KW-1185">Reference proteome</keyword>
<reference evidence="1" key="1">
    <citation type="submission" date="2021-03" db="EMBL/GenBank/DDBJ databases">
        <title>Draft genome sequence of rust myrtle Austropuccinia psidii MF-1, a brazilian biotype.</title>
        <authorList>
            <person name="Quecine M.C."/>
            <person name="Pachon D.M.R."/>
            <person name="Bonatelli M.L."/>
            <person name="Correr F.H."/>
            <person name="Franceschini L.M."/>
            <person name="Leite T.F."/>
            <person name="Margarido G.R.A."/>
            <person name="Almeida C.A."/>
            <person name="Ferrarezi J.A."/>
            <person name="Labate C.A."/>
        </authorList>
    </citation>
    <scope>NUCLEOTIDE SEQUENCE</scope>
    <source>
        <strain evidence="1">MF-1</strain>
    </source>
</reference>
<sequence>MPHNLSSGFKCSILSNEGVELRETEHLMITMIGDNINLTEQIVTIYGEPTSPFTIKIDKDLLPRSNFTSSLLKSQNNKPLDEFEYDFLIFVHLEDCLNSFQRTKRPKTANGPTFISGVYSLNRESFQKFQFSNLSQDSIQVNIFRCCLGPPSTNIYPLRPTGTLWRNTDHLGEPRPSSHGRRASMTGRPIVWKDSAAFLKFVFNRKQRATPLSQRIVNNPSSQGLPQIANNQFELNNSSDESASFDELEEAIGLSGSHEIIQTRGLSSMWKVNPNLNRAHIRARYGSSHQFPKQTEDIENFNQNHKRLLTQINHSQDGKRADQNPTQKLKLSFPYNNFK</sequence>
<gene>
    <name evidence="1" type="ORF">O181_016700</name>
</gene>
<dbReference type="EMBL" id="AVOT02004663">
    <property type="protein sequence ID" value="MBW0476985.1"/>
    <property type="molecule type" value="Genomic_DNA"/>
</dbReference>
<dbReference type="AlphaFoldDB" id="A0A9Q3C6D8"/>
<evidence type="ECO:0000313" key="2">
    <source>
        <dbReference type="Proteomes" id="UP000765509"/>
    </source>
</evidence>